<name>E9G794_DAPPU</name>
<protein>
    <submittedName>
        <fullName evidence="2">Uncharacterized protein</fullName>
    </submittedName>
</protein>
<feature type="region of interest" description="Disordered" evidence="1">
    <location>
        <begin position="1"/>
        <end position="26"/>
    </location>
</feature>
<evidence type="ECO:0000256" key="1">
    <source>
        <dbReference type="SAM" id="MobiDB-lite"/>
    </source>
</evidence>
<dbReference type="EMBL" id="GL732534">
    <property type="protein sequence ID" value="EFX84685.1"/>
    <property type="molecule type" value="Genomic_DNA"/>
</dbReference>
<dbReference type="KEGG" id="dpx:DAPPUDRAFT_238735"/>
<dbReference type="AlphaFoldDB" id="E9G794"/>
<reference evidence="2 3" key="1">
    <citation type="journal article" date="2011" name="Science">
        <title>The ecoresponsive genome of Daphnia pulex.</title>
        <authorList>
            <person name="Colbourne J.K."/>
            <person name="Pfrender M.E."/>
            <person name="Gilbert D."/>
            <person name="Thomas W.K."/>
            <person name="Tucker A."/>
            <person name="Oakley T.H."/>
            <person name="Tokishita S."/>
            <person name="Aerts A."/>
            <person name="Arnold G.J."/>
            <person name="Basu M.K."/>
            <person name="Bauer D.J."/>
            <person name="Caceres C.E."/>
            <person name="Carmel L."/>
            <person name="Casola C."/>
            <person name="Choi J.H."/>
            <person name="Detter J.C."/>
            <person name="Dong Q."/>
            <person name="Dusheyko S."/>
            <person name="Eads B.D."/>
            <person name="Frohlich T."/>
            <person name="Geiler-Samerotte K.A."/>
            <person name="Gerlach D."/>
            <person name="Hatcher P."/>
            <person name="Jogdeo S."/>
            <person name="Krijgsveld J."/>
            <person name="Kriventseva E.V."/>
            <person name="Kultz D."/>
            <person name="Laforsch C."/>
            <person name="Lindquist E."/>
            <person name="Lopez J."/>
            <person name="Manak J.R."/>
            <person name="Muller J."/>
            <person name="Pangilinan J."/>
            <person name="Patwardhan R.P."/>
            <person name="Pitluck S."/>
            <person name="Pritham E.J."/>
            <person name="Rechtsteiner A."/>
            <person name="Rho M."/>
            <person name="Rogozin I.B."/>
            <person name="Sakarya O."/>
            <person name="Salamov A."/>
            <person name="Schaack S."/>
            <person name="Shapiro H."/>
            <person name="Shiga Y."/>
            <person name="Skalitzky C."/>
            <person name="Smith Z."/>
            <person name="Souvorov A."/>
            <person name="Sung W."/>
            <person name="Tang Z."/>
            <person name="Tsuchiya D."/>
            <person name="Tu H."/>
            <person name="Vos H."/>
            <person name="Wang M."/>
            <person name="Wolf Y.I."/>
            <person name="Yamagata H."/>
            <person name="Yamada T."/>
            <person name="Ye Y."/>
            <person name="Shaw J.R."/>
            <person name="Andrews J."/>
            <person name="Crease T.J."/>
            <person name="Tang H."/>
            <person name="Lucas S.M."/>
            <person name="Robertson H.M."/>
            <person name="Bork P."/>
            <person name="Koonin E.V."/>
            <person name="Zdobnov E.M."/>
            <person name="Grigoriev I.V."/>
            <person name="Lynch M."/>
            <person name="Boore J.L."/>
        </authorList>
    </citation>
    <scope>NUCLEOTIDE SEQUENCE [LARGE SCALE GENOMIC DNA]</scope>
</reference>
<dbReference type="HOGENOM" id="CLU_2429266_0_0_1"/>
<feature type="region of interest" description="Disordered" evidence="1">
    <location>
        <begin position="39"/>
        <end position="91"/>
    </location>
</feature>
<dbReference type="Proteomes" id="UP000000305">
    <property type="component" value="Unassembled WGS sequence"/>
</dbReference>
<organism evidence="2 3">
    <name type="scientific">Daphnia pulex</name>
    <name type="common">Water flea</name>
    <dbReference type="NCBI Taxonomy" id="6669"/>
    <lineage>
        <taxon>Eukaryota</taxon>
        <taxon>Metazoa</taxon>
        <taxon>Ecdysozoa</taxon>
        <taxon>Arthropoda</taxon>
        <taxon>Crustacea</taxon>
        <taxon>Branchiopoda</taxon>
        <taxon>Diplostraca</taxon>
        <taxon>Cladocera</taxon>
        <taxon>Anomopoda</taxon>
        <taxon>Daphniidae</taxon>
        <taxon>Daphnia</taxon>
    </lineage>
</organism>
<evidence type="ECO:0000313" key="2">
    <source>
        <dbReference type="EMBL" id="EFX84685.1"/>
    </source>
</evidence>
<proteinExistence type="predicted"/>
<sequence>MALEGSPFGQEQRVTGWEPPPPPPPGVLFFLLHQNLYTTGPAELPGPVAKRRGFESDYSASPYNKDGDKSGTDGRGQTTRRTDVVRSPGQR</sequence>
<dbReference type="InParanoid" id="E9G794"/>
<gene>
    <name evidence="2" type="ORF">DAPPUDRAFT_238735</name>
</gene>
<evidence type="ECO:0000313" key="3">
    <source>
        <dbReference type="Proteomes" id="UP000000305"/>
    </source>
</evidence>
<keyword evidence="3" id="KW-1185">Reference proteome</keyword>
<accession>E9G794</accession>